<dbReference type="PATRIC" id="fig|1405.8.peg.75"/>
<dbReference type="AlphaFoldDB" id="A0A090Z218"/>
<gene>
    <name evidence="3" type="ORF">D0U04_23795</name>
    <name evidence="2" type="ORF">DJ93_5904</name>
</gene>
<name>A0A090Z218_9BACI</name>
<reference evidence="2 4" key="1">
    <citation type="submission" date="2014-04" db="EMBL/GenBank/DDBJ databases">
        <authorList>
            <person name="Bishop-Lilly K.A."/>
            <person name="Broomall S.M."/>
            <person name="Chain P.S."/>
            <person name="Chertkov O."/>
            <person name="Coyne S.R."/>
            <person name="Daligault H.E."/>
            <person name="Davenport K.W."/>
            <person name="Erkkila T."/>
            <person name="Frey K.G."/>
            <person name="Gibbons H.S."/>
            <person name="Gu W."/>
            <person name="Jaissle J."/>
            <person name="Johnson S.L."/>
            <person name="Koroleva G.I."/>
            <person name="Ladner J.T."/>
            <person name="Lo C.-C."/>
            <person name="Minogue T.D."/>
            <person name="Munk C."/>
            <person name="Palacios G.F."/>
            <person name="Redden C.L."/>
            <person name="Rosenzweig C.N."/>
            <person name="Scholz M.B."/>
            <person name="Teshima H."/>
            <person name="Xu Y."/>
        </authorList>
    </citation>
    <scope>NUCLEOTIDE SEQUENCE [LARGE SCALE GENOMIC DNA]</scope>
    <source>
        <strain evidence="2 4">BHP</strain>
    </source>
</reference>
<sequence>MQEDKNKDKRKSIFIMLALAIAGVTFLNIFLYARNDETGDVKQLKVKNQVLQTENEELKKKVKETFPSEQEQQRQAYLSTVEKFIQLSFHREKQGYEERRAQAKKLMKDEVFQLFYPTDTFEMDDTYVSKPSDMKLYLQAYMIGASQVEVIAEFQNTMTIGANGTTDKTKNVMKVTVQKTQENWQVTNVEELSVQIIAS</sequence>
<dbReference type="Proteomes" id="UP000029389">
    <property type="component" value="Unassembled WGS sequence"/>
</dbReference>
<reference evidence="3 5" key="2">
    <citation type="submission" date="2018-08" db="EMBL/GenBank/DDBJ databases">
        <title>Bacillus clarus sp. nov. strain PS00077A.</title>
        <authorList>
            <person name="Mendez Acevedo M."/>
            <person name="Carroll L."/>
            <person name="Mukherjee M."/>
            <person name="Wiedmann M."/>
            <person name="Kovac J."/>
        </authorList>
    </citation>
    <scope>NUCLEOTIDE SEQUENCE [LARGE SCALE GENOMIC DNA]</scope>
    <source>
        <strain evidence="3 5">PS00077A</strain>
    </source>
</reference>
<proteinExistence type="predicted"/>
<evidence type="ECO:0000313" key="2">
    <source>
        <dbReference type="EMBL" id="KFN04662.1"/>
    </source>
</evidence>
<keyword evidence="1" id="KW-1133">Transmembrane helix</keyword>
<accession>A0A090Z218</accession>
<keyword evidence="1" id="KW-0472">Membrane</keyword>
<keyword evidence="5" id="KW-1185">Reference proteome</keyword>
<dbReference type="EMBL" id="QVOD01000042">
    <property type="protein sequence ID" value="RFT63895.1"/>
    <property type="molecule type" value="Genomic_DNA"/>
</dbReference>
<dbReference type="RefSeq" id="WP_042978672.1">
    <property type="nucleotide sequence ID" value="NZ_JMQC01000007.1"/>
</dbReference>
<dbReference type="Proteomes" id="UP000264294">
    <property type="component" value="Unassembled WGS sequence"/>
</dbReference>
<keyword evidence="1" id="KW-0812">Transmembrane</keyword>
<evidence type="ECO:0000313" key="3">
    <source>
        <dbReference type="EMBL" id="RFT63895.1"/>
    </source>
</evidence>
<evidence type="ECO:0000313" key="4">
    <source>
        <dbReference type="Proteomes" id="UP000029389"/>
    </source>
</evidence>
<evidence type="ECO:0000256" key="1">
    <source>
        <dbReference type="SAM" id="Phobius"/>
    </source>
</evidence>
<feature type="transmembrane region" description="Helical" evidence="1">
    <location>
        <begin position="12"/>
        <end position="33"/>
    </location>
</feature>
<dbReference type="EMBL" id="JMQC01000007">
    <property type="protein sequence ID" value="KFN04662.1"/>
    <property type="molecule type" value="Genomic_DNA"/>
</dbReference>
<evidence type="ECO:0000313" key="5">
    <source>
        <dbReference type="Proteomes" id="UP000264294"/>
    </source>
</evidence>
<protein>
    <submittedName>
        <fullName evidence="3">MerR family transcriptional regulator</fullName>
    </submittedName>
    <submittedName>
        <fullName evidence="2">Putative transcriptional regulator, MerR</fullName>
    </submittedName>
</protein>
<organism evidence="2 4">
    <name type="scientific">Bacillus clarus</name>
    <dbReference type="NCBI Taxonomy" id="2338372"/>
    <lineage>
        <taxon>Bacteria</taxon>
        <taxon>Bacillati</taxon>
        <taxon>Bacillota</taxon>
        <taxon>Bacilli</taxon>
        <taxon>Bacillales</taxon>
        <taxon>Bacillaceae</taxon>
        <taxon>Bacillus</taxon>
        <taxon>Bacillus cereus group</taxon>
    </lineage>
</organism>
<comment type="caution">
    <text evidence="2">The sequence shown here is derived from an EMBL/GenBank/DDBJ whole genome shotgun (WGS) entry which is preliminary data.</text>
</comment>